<gene>
    <name evidence="1" type="ORF">LCGC14_1138550</name>
</gene>
<organism evidence="1">
    <name type="scientific">marine sediment metagenome</name>
    <dbReference type="NCBI Taxonomy" id="412755"/>
    <lineage>
        <taxon>unclassified sequences</taxon>
        <taxon>metagenomes</taxon>
        <taxon>ecological metagenomes</taxon>
    </lineage>
</organism>
<name>A0A0F9M3T4_9ZZZZ</name>
<dbReference type="SUPFAM" id="SSF47794">
    <property type="entry name" value="Rad51 N-terminal domain-like"/>
    <property type="match status" value="1"/>
</dbReference>
<sequence length="133" mass="14964">MEYSLENVIGIGKATAERIKAVGIDTIHKLASMEPEDLVKLKIKGIGKATAEKYINSAKKLYEEIKQNETKEIIQKKEPLKTVSISKEKKSGKRKPSVKYSNIKELIKKQAECNIGLVGHVDHGTIMSFWHFP</sequence>
<comment type="caution">
    <text evidence="1">The sequence shown here is derived from an EMBL/GenBank/DDBJ whole genome shotgun (WGS) entry which is preliminary data.</text>
</comment>
<dbReference type="AlphaFoldDB" id="A0A0F9M3T4"/>
<dbReference type="GO" id="GO:0000166">
    <property type="term" value="F:nucleotide binding"/>
    <property type="evidence" value="ECO:0007669"/>
    <property type="project" value="InterPro"/>
</dbReference>
<reference evidence="1" key="1">
    <citation type="journal article" date="2015" name="Nature">
        <title>Complex archaea that bridge the gap between prokaryotes and eukaryotes.</title>
        <authorList>
            <person name="Spang A."/>
            <person name="Saw J.H."/>
            <person name="Jorgensen S.L."/>
            <person name="Zaremba-Niedzwiedzka K."/>
            <person name="Martijn J."/>
            <person name="Lind A.E."/>
            <person name="van Eijk R."/>
            <person name="Schleper C."/>
            <person name="Guy L."/>
            <person name="Ettema T.J."/>
        </authorList>
    </citation>
    <scope>NUCLEOTIDE SEQUENCE</scope>
</reference>
<accession>A0A0F9M3T4</accession>
<proteinExistence type="predicted"/>
<dbReference type="Pfam" id="PF14520">
    <property type="entry name" value="HHH_5"/>
    <property type="match status" value="1"/>
</dbReference>
<dbReference type="Gene3D" id="1.10.150.20">
    <property type="entry name" value="5' to 3' exonuclease, C-terminal subdomain"/>
    <property type="match status" value="1"/>
</dbReference>
<evidence type="ECO:0000313" key="1">
    <source>
        <dbReference type="EMBL" id="KKN00364.1"/>
    </source>
</evidence>
<dbReference type="EMBL" id="LAZR01005385">
    <property type="protein sequence ID" value="KKN00364.1"/>
    <property type="molecule type" value="Genomic_DNA"/>
</dbReference>
<protein>
    <submittedName>
        <fullName evidence="1">Uncharacterized protein</fullName>
    </submittedName>
</protein>
<dbReference type="InterPro" id="IPR010995">
    <property type="entry name" value="DNA_repair_Rad51/TF_NusA_a-hlx"/>
</dbReference>